<dbReference type="PANTHER" id="PTHR34310:SF9">
    <property type="entry name" value="BLR5716 PROTEIN"/>
    <property type="match status" value="1"/>
</dbReference>
<gene>
    <name evidence="2" type="ORF">H7C19_32520</name>
</gene>
<evidence type="ECO:0000313" key="3">
    <source>
        <dbReference type="Proteomes" id="UP000547209"/>
    </source>
</evidence>
<dbReference type="PANTHER" id="PTHR34310">
    <property type="entry name" value="DUF427 DOMAIN PROTEIN (AFU_ORTHOLOGUE AFUA_3G02220)"/>
    <property type="match status" value="1"/>
</dbReference>
<evidence type="ECO:0000313" key="2">
    <source>
        <dbReference type="EMBL" id="MBB6675393.1"/>
    </source>
</evidence>
<protein>
    <submittedName>
        <fullName evidence="2">DUF427 domain-containing protein</fullName>
    </submittedName>
</protein>
<accession>A0A7X0RXB1</accession>
<evidence type="ECO:0000259" key="1">
    <source>
        <dbReference type="Pfam" id="PF04248"/>
    </source>
</evidence>
<dbReference type="RefSeq" id="WP_185673249.1">
    <property type="nucleotide sequence ID" value="NZ_JACJVP010000074.1"/>
</dbReference>
<dbReference type="EMBL" id="JACJVP010000074">
    <property type="protein sequence ID" value="MBB6675393.1"/>
    <property type="molecule type" value="Genomic_DNA"/>
</dbReference>
<proteinExistence type="predicted"/>
<feature type="domain" description="DUF427" evidence="1">
    <location>
        <begin position="153"/>
        <end position="245"/>
    </location>
</feature>
<dbReference type="Pfam" id="PF04248">
    <property type="entry name" value="NTP_transf_9"/>
    <property type="match status" value="2"/>
</dbReference>
<keyword evidence="3" id="KW-1185">Reference proteome</keyword>
<dbReference type="InterPro" id="IPR038694">
    <property type="entry name" value="DUF427_sf"/>
</dbReference>
<dbReference type="Gene3D" id="2.170.150.40">
    <property type="entry name" value="Domain of unknown function (DUF427)"/>
    <property type="match status" value="2"/>
</dbReference>
<dbReference type="AlphaFoldDB" id="A0A7X0RXB1"/>
<organism evidence="2 3">
    <name type="scientific">Cohnella nanjingensis</name>
    <dbReference type="NCBI Taxonomy" id="1387779"/>
    <lineage>
        <taxon>Bacteria</taxon>
        <taxon>Bacillati</taxon>
        <taxon>Bacillota</taxon>
        <taxon>Bacilli</taxon>
        <taxon>Bacillales</taxon>
        <taxon>Paenibacillaceae</taxon>
        <taxon>Cohnella</taxon>
    </lineage>
</organism>
<comment type="caution">
    <text evidence="2">The sequence shown here is derived from an EMBL/GenBank/DDBJ whole genome shotgun (WGS) entry which is preliminary data.</text>
</comment>
<dbReference type="Proteomes" id="UP000547209">
    <property type="component" value="Unassembled WGS sequence"/>
</dbReference>
<feature type="domain" description="DUF427" evidence="1">
    <location>
        <begin position="30"/>
        <end position="120"/>
    </location>
</feature>
<dbReference type="InterPro" id="IPR007361">
    <property type="entry name" value="DUF427"/>
</dbReference>
<reference evidence="2 3" key="1">
    <citation type="submission" date="2020-08" db="EMBL/GenBank/DDBJ databases">
        <title>Cohnella phylogeny.</title>
        <authorList>
            <person name="Dunlap C."/>
        </authorList>
    </citation>
    <scope>NUCLEOTIDE SEQUENCE [LARGE SCALE GENOMIC DNA]</scope>
    <source>
        <strain evidence="2 3">DSM 28246</strain>
    </source>
</reference>
<name>A0A7X0RXB1_9BACL</name>
<sequence>MTHLDPQWGLRDGDGGDWQLRAEYTPKRLRVLLGGVAIADSRRALIVTESGRLPVYYFPENDVRTDLFEPSGKRKAHAALGEAVYWRVRAGGKLAEDAVWRYEPQGGDGAVLRGYYAFVWRLADAWYEEEEEVFVHARDPYSRIDAIPSSRHVRIVIGDTVVADSRRPVILYETGLTPRYYLPKADVRFDLLTPSETSSRCPYKGQARYWHARVNGRTVEDAVWSYDEALPEAREIAGRVGFYNERVDAVIVDGEAWTLSDKDRLPYGGVK</sequence>